<dbReference type="Proteomes" id="UP000257109">
    <property type="component" value="Unassembled WGS sequence"/>
</dbReference>
<keyword evidence="6" id="KW-0695">RNA-directed DNA polymerase</keyword>
<dbReference type="EMBL" id="QJKJ01003575">
    <property type="protein sequence ID" value="RDX97770.1"/>
    <property type="molecule type" value="Genomic_DNA"/>
</dbReference>
<dbReference type="InterPro" id="IPR043502">
    <property type="entry name" value="DNA/RNA_pol_sf"/>
</dbReference>
<dbReference type="OrthoDB" id="1933708at2759"/>
<keyword evidence="4" id="KW-0255">Endonuclease</keyword>
<dbReference type="Pfam" id="PF17917">
    <property type="entry name" value="RT_RNaseH"/>
    <property type="match status" value="1"/>
</dbReference>
<keyword evidence="5" id="KW-0378">Hydrolase</keyword>
<feature type="non-terminal residue" evidence="8">
    <location>
        <position position="1"/>
    </location>
</feature>
<evidence type="ECO:0000256" key="3">
    <source>
        <dbReference type="ARBA" id="ARBA00022722"/>
    </source>
</evidence>
<dbReference type="Gene3D" id="3.30.70.270">
    <property type="match status" value="1"/>
</dbReference>
<dbReference type="GO" id="GO:0003964">
    <property type="term" value="F:RNA-directed DNA polymerase activity"/>
    <property type="evidence" value="ECO:0007669"/>
    <property type="project" value="UniProtKB-KW"/>
</dbReference>
<dbReference type="PANTHER" id="PTHR35046">
    <property type="entry name" value="ZINC KNUCKLE (CCHC-TYPE) FAMILY PROTEIN"/>
    <property type="match status" value="1"/>
</dbReference>
<evidence type="ECO:0000259" key="7">
    <source>
        <dbReference type="Pfam" id="PF17917"/>
    </source>
</evidence>
<evidence type="ECO:0000313" key="9">
    <source>
        <dbReference type="Proteomes" id="UP000257109"/>
    </source>
</evidence>
<evidence type="ECO:0000256" key="6">
    <source>
        <dbReference type="ARBA" id="ARBA00022918"/>
    </source>
</evidence>
<keyword evidence="1" id="KW-0808">Transferase</keyword>
<evidence type="ECO:0000313" key="8">
    <source>
        <dbReference type="EMBL" id="RDX97770.1"/>
    </source>
</evidence>
<name>A0A371H4Q9_MUCPR</name>
<proteinExistence type="predicted"/>
<reference evidence="8" key="1">
    <citation type="submission" date="2018-05" db="EMBL/GenBank/DDBJ databases">
        <title>Draft genome of Mucuna pruriens seed.</title>
        <authorList>
            <person name="Nnadi N.E."/>
            <person name="Vos R."/>
            <person name="Hasami M.H."/>
            <person name="Devisetty U.K."/>
            <person name="Aguiy J.C."/>
        </authorList>
    </citation>
    <scope>NUCLEOTIDE SEQUENCE [LARGE SCALE GENOMIC DNA]</scope>
    <source>
        <strain evidence="8">JCA_2017</strain>
    </source>
</reference>
<feature type="domain" description="Reverse transcriptase RNase H-like" evidence="7">
    <location>
        <begin position="108"/>
        <end position="177"/>
    </location>
</feature>
<dbReference type="GO" id="GO:0016787">
    <property type="term" value="F:hydrolase activity"/>
    <property type="evidence" value="ECO:0007669"/>
    <property type="project" value="UniProtKB-KW"/>
</dbReference>
<accession>A0A371H4Q9</accession>
<evidence type="ECO:0000256" key="2">
    <source>
        <dbReference type="ARBA" id="ARBA00022695"/>
    </source>
</evidence>
<dbReference type="InterPro" id="IPR043128">
    <property type="entry name" value="Rev_trsase/Diguanyl_cyclase"/>
</dbReference>
<dbReference type="AlphaFoldDB" id="A0A371H4Q9"/>
<sequence length="189" mass="22514">MLESFQEIFPKDIPCGFVGSKGFQVDKEKGKAIQSWLTSTSVCDVRSFHGLARFYKCFVKDFNTIATSLNEVIKKYVRFRWEEPQENPSRPLRKGYPMPMCWHSQTFTRHPIAFFSEKLKGVQLNYSIYDKELYSLQHCLLPNEFIVRSDHESLKYLKGQHKLNKRHAKWVEFLEQFPYVIKHNKERQI</sequence>
<dbReference type="InterPro" id="IPR041373">
    <property type="entry name" value="RT_RNaseH"/>
</dbReference>
<organism evidence="8 9">
    <name type="scientific">Mucuna pruriens</name>
    <name type="common">Velvet bean</name>
    <name type="synonym">Dolichos pruriens</name>
    <dbReference type="NCBI Taxonomy" id="157652"/>
    <lineage>
        <taxon>Eukaryota</taxon>
        <taxon>Viridiplantae</taxon>
        <taxon>Streptophyta</taxon>
        <taxon>Embryophyta</taxon>
        <taxon>Tracheophyta</taxon>
        <taxon>Spermatophyta</taxon>
        <taxon>Magnoliopsida</taxon>
        <taxon>eudicotyledons</taxon>
        <taxon>Gunneridae</taxon>
        <taxon>Pentapetalae</taxon>
        <taxon>rosids</taxon>
        <taxon>fabids</taxon>
        <taxon>Fabales</taxon>
        <taxon>Fabaceae</taxon>
        <taxon>Papilionoideae</taxon>
        <taxon>50 kb inversion clade</taxon>
        <taxon>NPAAA clade</taxon>
        <taxon>indigoferoid/millettioid clade</taxon>
        <taxon>Phaseoleae</taxon>
        <taxon>Mucuna</taxon>
    </lineage>
</organism>
<protein>
    <submittedName>
        <fullName evidence="8">Retrovirus-related Pol polyprotein from transposon gypsy</fullName>
    </submittedName>
</protein>
<comment type="caution">
    <text evidence="8">The sequence shown here is derived from an EMBL/GenBank/DDBJ whole genome shotgun (WGS) entry which is preliminary data.</text>
</comment>
<evidence type="ECO:0000256" key="5">
    <source>
        <dbReference type="ARBA" id="ARBA00022801"/>
    </source>
</evidence>
<keyword evidence="9" id="KW-1185">Reference proteome</keyword>
<keyword evidence="3" id="KW-0540">Nuclease</keyword>
<dbReference type="PANTHER" id="PTHR35046:SF9">
    <property type="entry name" value="RNA-DIRECTED DNA POLYMERASE"/>
    <property type="match status" value="1"/>
</dbReference>
<evidence type="ECO:0000256" key="1">
    <source>
        <dbReference type="ARBA" id="ARBA00022679"/>
    </source>
</evidence>
<evidence type="ECO:0000256" key="4">
    <source>
        <dbReference type="ARBA" id="ARBA00022759"/>
    </source>
</evidence>
<dbReference type="SUPFAM" id="SSF56672">
    <property type="entry name" value="DNA/RNA polymerases"/>
    <property type="match status" value="1"/>
</dbReference>
<dbReference type="GO" id="GO:0004519">
    <property type="term" value="F:endonuclease activity"/>
    <property type="evidence" value="ECO:0007669"/>
    <property type="project" value="UniProtKB-KW"/>
</dbReference>
<keyword evidence="2" id="KW-0548">Nucleotidyltransferase</keyword>
<gene>
    <name evidence="8" type="primary">pol</name>
    <name evidence="8" type="ORF">CR513_19412</name>
</gene>